<gene>
    <name evidence="1" type="ORF">FB45DRAFT_882234</name>
</gene>
<evidence type="ECO:0000313" key="1">
    <source>
        <dbReference type="EMBL" id="KAJ7603236.1"/>
    </source>
</evidence>
<accession>A0AAD7AXI5</accession>
<dbReference type="AlphaFoldDB" id="A0AAD7AXI5"/>
<dbReference type="EMBL" id="JARKIF010000164">
    <property type="protein sequence ID" value="KAJ7603236.1"/>
    <property type="molecule type" value="Genomic_DNA"/>
</dbReference>
<keyword evidence="2" id="KW-1185">Reference proteome</keyword>
<name>A0AAD7AXI5_9AGAR</name>
<comment type="caution">
    <text evidence="1">The sequence shown here is derived from an EMBL/GenBank/DDBJ whole genome shotgun (WGS) entry which is preliminary data.</text>
</comment>
<evidence type="ECO:0000313" key="2">
    <source>
        <dbReference type="Proteomes" id="UP001221142"/>
    </source>
</evidence>
<sequence>MSTDPISPNTSEFLSPITFRFDNPEDFDFNCPLSPTSSVRGVYGRSRPTSMAASELEAVETLAFPSDFSSYGLSPNPTVPFLQAVPLARKKKAASIRSTRTTPLDANSHVVFDESENVPPTPEGTERLRRTSTWTRFRGSMSGIFHRKQPSLKSIPAPTECEVKLSSKFSLRSRVRADTVGQAAAPALGPIINIAPPTATAIERKRRVRRSRSFSGFTSAAASPSSYTHNQLPSIADGYEYDNWDGLPPGDWTEEEQTKLRVLSTQYWGWGEDDGQSGAVAI</sequence>
<protein>
    <submittedName>
        <fullName evidence="1">Uncharacterized protein</fullName>
    </submittedName>
</protein>
<reference evidence="1" key="1">
    <citation type="submission" date="2023-03" db="EMBL/GenBank/DDBJ databases">
        <title>Massive genome expansion in bonnet fungi (Mycena s.s.) driven by repeated elements and novel gene families across ecological guilds.</title>
        <authorList>
            <consortium name="Lawrence Berkeley National Laboratory"/>
            <person name="Harder C.B."/>
            <person name="Miyauchi S."/>
            <person name="Viragh M."/>
            <person name="Kuo A."/>
            <person name="Thoen E."/>
            <person name="Andreopoulos B."/>
            <person name="Lu D."/>
            <person name="Skrede I."/>
            <person name="Drula E."/>
            <person name="Henrissat B."/>
            <person name="Morin E."/>
            <person name="Kohler A."/>
            <person name="Barry K."/>
            <person name="LaButti K."/>
            <person name="Morin E."/>
            <person name="Salamov A."/>
            <person name="Lipzen A."/>
            <person name="Mereny Z."/>
            <person name="Hegedus B."/>
            <person name="Baldrian P."/>
            <person name="Stursova M."/>
            <person name="Weitz H."/>
            <person name="Taylor A."/>
            <person name="Grigoriev I.V."/>
            <person name="Nagy L.G."/>
            <person name="Martin F."/>
            <person name="Kauserud H."/>
        </authorList>
    </citation>
    <scope>NUCLEOTIDE SEQUENCE</scope>
    <source>
        <strain evidence="1">9284</strain>
    </source>
</reference>
<dbReference type="Proteomes" id="UP001221142">
    <property type="component" value="Unassembled WGS sequence"/>
</dbReference>
<proteinExistence type="predicted"/>
<organism evidence="1 2">
    <name type="scientific">Roridomyces roridus</name>
    <dbReference type="NCBI Taxonomy" id="1738132"/>
    <lineage>
        <taxon>Eukaryota</taxon>
        <taxon>Fungi</taxon>
        <taxon>Dikarya</taxon>
        <taxon>Basidiomycota</taxon>
        <taxon>Agaricomycotina</taxon>
        <taxon>Agaricomycetes</taxon>
        <taxon>Agaricomycetidae</taxon>
        <taxon>Agaricales</taxon>
        <taxon>Marasmiineae</taxon>
        <taxon>Mycenaceae</taxon>
        <taxon>Roridomyces</taxon>
    </lineage>
</organism>